<evidence type="ECO:0000256" key="1">
    <source>
        <dbReference type="SAM" id="Phobius"/>
    </source>
</evidence>
<feature type="transmembrane region" description="Helical" evidence="1">
    <location>
        <begin position="21"/>
        <end position="42"/>
    </location>
</feature>
<gene>
    <name evidence="2" type="ORF">KIH39_24145</name>
</gene>
<keyword evidence="3" id="KW-1185">Reference proteome</keyword>
<accession>A0A8E6B5T9</accession>
<name>A0A8E6B5T9_9BACT</name>
<dbReference type="KEGG" id="tsph:KIH39_24145"/>
<dbReference type="RefSeq" id="WP_213496314.1">
    <property type="nucleotide sequence ID" value="NZ_CP074694.1"/>
</dbReference>
<organism evidence="2 3">
    <name type="scientific">Telmatocola sphagniphila</name>
    <dbReference type="NCBI Taxonomy" id="1123043"/>
    <lineage>
        <taxon>Bacteria</taxon>
        <taxon>Pseudomonadati</taxon>
        <taxon>Planctomycetota</taxon>
        <taxon>Planctomycetia</taxon>
        <taxon>Gemmatales</taxon>
        <taxon>Gemmataceae</taxon>
    </lineage>
</organism>
<dbReference type="Proteomes" id="UP000676194">
    <property type="component" value="Chromosome"/>
</dbReference>
<sequence>MKNYCLEREEQDSLLVWERRVFAVALAWTLPGFIVGAFVGLMLPGEEVRYLCLALSMAVSALVGGLLEADHLI</sequence>
<keyword evidence="1" id="KW-0812">Transmembrane</keyword>
<protein>
    <submittedName>
        <fullName evidence="2">Uncharacterized protein</fullName>
    </submittedName>
</protein>
<dbReference type="EMBL" id="CP074694">
    <property type="protein sequence ID" value="QVL31892.1"/>
    <property type="molecule type" value="Genomic_DNA"/>
</dbReference>
<keyword evidence="1" id="KW-0472">Membrane</keyword>
<evidence type="ECO:0000313" key="2">
    <source>
        <dbReference type="EMBL" id="QVL31892.1"/>
    </source>
</evidence>
<feature type="transmembrane region" description="Helical" evidence="1">
    <location>
        <begin position="48"/>
        <end position="67"/>
    </location>
</feature>
<keyword evidence="1" id="KW-1133">Transmembrane helix</keyword>
<reference evidence="2" key="1">
    <citation type="submission" date="2021-05" db="EMBL/GenBank/DDBJ databases">
        <title>Complete genome sequence of the cellulolytic planctomycete Telmatocola sphagniphila SP2T and characterization of the first cellulase from planctomycetes.</title>
        <authorList>
            <person name="Rakitin A.L."/>
            <person name="Beletsky A.V."/>
            <person name="Naumoff D.G."/>
            <person name="Kulichevskaya I.S."/>
            <person name="Mardanov A.V."/>
            <person name="Ravin N.V."/>
            <person name="Dedysh S.N."/>
        </authorList>
    </citation>
    <scope>NUCLEOTIDE SEQUENCE</scope>
    <source>
        <strain evidence="2">SP2T</strain>
    </source>
</reference>
<evidence type="ECO:0000313" key="3">
    <source>
        <dbReference type="Proteomes" id="UP000676194"/>
    </source>
</evidence>
<proteinExistence type="predicted"/>
<dbReference type="AlphaFoldDB" id="A0A8E6B5T9"/>